<dbReference type="PANTHER" id="PTHR43004:SF19">
    <property type="entry name" value="BINDING MONOOXYGENASE, PUTATIVE (JCVI)-RELATED"/>
    <property type="match status" value="1"/>
</dbReference>
<evidence type="ECO:0000313" key="6">
    <source>
        <dbReference type="Proteomes" id="UP000238348"/>
    </source>
</evidence>
<protein>
    <submittedName>
        <fullName evidence="5">FAD-dependent oxidoreductase</fullName>
    </submittedName>
</protein>
<dbReference type="PRINTS" id="PR00420">
    <property type="entry name" value="RNGMNOXGNASE"/>
</dbReference>
<dbReference type="InterPro" id="IPR050641">
    <property type="entry name" value="RIFMO-like"/>
</dbReference>
<dbReference type="Gene3D" id="3.40.30.120">
    <property type="match status" value="1"/>
</dbReference>
<dbReference type="PANTHER" id="PTHR43004">
    <property type="entry name" value="TRK SYSTEM POTASSIUM UPTAKE PROTEIN"/>
    <property type="match status" value="1"/>
</dbReference>
<dbReference type="AlphaFoldDB" id="A0A2L0F4P6"/>
<evidence type="ECO:0000256" key="3">
    <source>
        <dbReference type="ARBA" id="ARBA00022827"/>
    </source>
</evidence>
<sequence>MDVDVVIAGAGPVGLMLACELRLGGARALVLERQGGFDTRLRAPGITLRTIEALNRRGLLERLVELARERAEGLDAHFSAIEEKLRQASSPANGALAPVPDMLPIREGVVERVLHERALALGVEVRFEHEVIGLRQDPDGVTVDVRGPDGVATSVRAAYAVGCDGGRSAVRKLADIDFPGTGPTFTGYQAVVTVKEPEKLPRGWHRTPAGVMAYELGPSRVVTIEFNGPPADRNAPVTLDEVQASLRRTSGVDVTLAEPRSLTRFTDNCRLAQTYRLGRVLLAGDAAHVHTPFGGQGLNLGVQDAVNLGWKLSATVRGWAPPGLLDTYHTERHPVAAQVLRNSRATVALLDPAERITPLFELVFRELMGLGEVKRYMHEKFSMVHVRYDMGVPEAKAPPLLGRAAPDVWLQTSGGPARLACLQRTGRGVLLDLAEGAELREVAAGWAGRVDLVRARCEAPDLPAALLIRPDGYTAWVCPRDGEPKPGPLDESLARWFGAGRR</sequence>
<evidence type="ECO:0000256" key="1">
    <source>
        <dbReference type="ARBA" id="ARBA00001974"/>
    </source>
</evidence>
<evidence type="ECO:0000256" key="2">
    <source>
        <dbReference type="ARBA" id="ARBA00022630"/>
    </source>
</evidence>
<dbReference type="RefSeq" id="WP_104984727.1">
    <property type="nucleotide sequence ID" value="NZ_CP012673.1"/>
</dbReference>
<reference evidence="5 6" key="1">
    <citation type="submission" date="2015-09" db="EMBL/GenBank/DDBJ databases">
        <title>Sorangium comparison.</title>
        <authorList>
            <person name="Zaburannyi N."/>
            <person name="Bunk B."/>
            <person name="Overmann J."/>
            <person name="Mueller R."/>
        </authorList>
    </citation>
    <scope>NUCLEOTIDE SEQUENCE [LARGE SCALE GENOMIC DNA]</scope>
    <source>
        <strain evidence="5 6">So ce26</strain>
    </source>
</reference>
<accession>A0A2L0F4P6</accession>
<dbReference type="GO" id="GO:0071949">
    <property type="term" value="F:FAD binding"/>
    <property type="evidence" value="ECO:0007669"/>
    <property type="project" value="InterPro"/>
</dbReference>
<evidence type="ECO:0000313" key="5">
    <source>
        <dbReference type="EMBL" id="AUX46568.1"/>
    </source>
</evidence>
<dbReference type="EMBL" id="CP012673">
    <property type="protein sequence ID" value="AUX46568.1"/>
    <property type="molecule type" value="Genomic_DNA"/>
</dbReference>
<dbReference type="Pfam" id="PF21274">
    <property type="entry name" value="Rng_hyd_C"/>
    <property type="match status" value="1"/>
</dbReference>
<keyword evidence="3" id="KW-0274">FAD</keyword>
<dbReference type="OrthoDB" id="5482506at2"/>
<gene>
    <name evidence="5" type="ORF">SOCE26_080740</name>
</gene>
<dbReference type="Pfam" id="PF01494">
    <property type="entry name" value="FAD_binding_3"/>
    <property type="match status" value="1"/>
</dbReference>
<keyword evidence="2" id="KW-0285">Flavoprotein</keyword>
<evidence type="ECO:0000259" key="4">
    <source>
        <dbReference type="Pfam" id="PF01494"/>
    </source>
</evidence>
<dbReference type="SUPFAM" id="SSF51905">
    <property type="entry name" value="FAD/NAD(P)-binding domain"/>
    <property type="match status" value="1"/>
</dbReference>
<proteinExistence type="predicted"/>
<dbReference type="Proteomes" id="UP000238348">
    <property type="component" value="Chromosome"/>
</dbReference>
<dbReference type="Gene3D" id="3.30.70.2450">
    <property type="match status" value="1"/>
</dbReference>
<name>A0A2L0F4P6_SORCE</name>
<comment type="cofactor">
    <cofactor evidence="1">
        <name>FAD</name>
        <dbReference type="ChEBI" id="CHEBI:57692"/>
    </cofactor>
</comment>
<dbReference type="InterPro" id="IPR002938">
    <property type="entry name" value="FAD-bd"/>
</dbReference>
<feature type="domain" description="FAD-binding" evidence="4">
    <location>
        <begin position="2"/>
        <end position="343"/>
    </location>
</feature>
<dbReference type="GO" id="GO:0016709">
    <property type="term" value="F:oxidoreductase activity, acting on paired donors, with incorporation or reduction of molecular oxygen, NAD(P)H as one donor, and incorporation of one atom of oxygen"/>
    <property type="evidence" value="ECO:0007669"/>
    <property type="project" value="UniProtKB-ARBA"/>
</dbReference>
<organism evidence="5 6">
    <name type="scientific">Sorangium cellulosum</name>
    <name type="common">Polyangium cellulosum</name>
    <dbReference type="NCBI Taxonomy" id="56"/>
    <lineage>
        <taxon>Bacteria</taxon>
        <taxon>Pseudomonadati</taxon>
        <taxon>Myxococcota</taxon>
        <taxon>Polyangia</taxon>
        <taxon>Polyangiales</taxon>
        <taxon>Polyangiaceae</taxon>
        <taxon>Sorangium</taxon>
    </lineage>
</organism>
<dbReference type="Gene3D" id="3.50.50.60">
    <property type="entry name" value="FAD/NAD(P)-binding domain"/>
    <property type="match status" value="1"/>
</dbReference>
<dbReference type="InterPro" id="IPR036188">
    <property type="entry name" value="FAD/NAD-bd_sf"/>
</dbReference>